<dbReference type="CDD" id="cd01610">
    <property type="entry name" value="PAP2_like"/>
    <property type="match status" value="1"/>
</dbReference>
<evidence type="ECO:0000313" key="4">
    <source>
        <dbReference type="Proteomes" id="UP000094329"/>
    </source>
</evidence>
<dbReference type="EMBL" id="MDTU01000001">
    <property type="protein sequence ID" value="ODN42471.1"/>
    <property type="molecule type" value="Genomic_DNA"/>
</dbReference>
<evidence type="ECO:0000313" key="3">
    <source>
        <dbReference type="EMBL" id="ODN42471.1"/>
    </source>
</evidence>
<feature type="domain" description="Phosphatidic acid phosphatase type 2/haloperoxidase" evidence="2">
    <location>
        <begin position="121"/>
        <end position="204"/>
    </location>
</feature>
<protein>
    <recommendedName>
        <fullName evidence="2">Phosphatidic acid phosphatase type 2/haloperoxidase domain-containing protein</fullName>
    </recommendedName>
</protein>
<name>A0ABX3A491_9GAMM</name>
<comment type="caution">
    <text evidence="3">The sequence shown here is derived from an EMBL/GenBank/DDBJ whole genome shotgun (WGS) entry which is preliminary data.</text>
</comment>
<organism evidence="3 4">
    <name type="scientific">Piscirickettsia litoralis</name>
    <dbReference type="NCBI Taxonomy" id="1891921"/>
    <lineage>
        <taxon>Bacteria</taxon>
        <taxon>Pseudomonadati</taxon>
        <taxon>Pseudomonadota</taxon>
        <taxon>Gammaproteobacteria</taxon>
        <taxon>Thiotrichales</taxon>
        <taxon>Piscirickettsiaceae</taxon>
        <taxon>Piscirickettsia</taxon>
    </lineage>
</organism>
<dbReference type="SUPFAM" id="SSF48317">
    <property type="entry name" value="Acid phosphatase/Vanadium-dependent haloperoxidase"/>
    <property type="match status" value="1"/>
</dbReference>
<dbReference type="RefSeq" id="WP_069312268.1">
    <property type="nucleotide sequence ID" value="NZ_MDTU01000001.1"/>
</dbReference>
<gene>
    <name evidence="3" type="ORF">BGC07_05435</name>
</gene>
<sequence length="448" mass="49087">MSTPESHLQLRINSTPSYDSILTSNEEPLQTSEKSPTSTPEFKHTGEEELDLEAGNDSLLNDSYRAFFNDIEASEDTEGQKGFFERNLNLKSDFAGYVFSGLAAWAFNEGVKRFNLQQRPNKEDNKAWPSGHSGWGAMLAGLAFMMSQDKEIEFCGKTLTFSKKGVFAVGLVDALITMAGRVFAKKHWIGDTLSGFAISAQFSMIAGNLLAARRGQNTGTSTSYTRESIVQTLSLLSAMVSNPLAAIPLQLSLAVATQISEYYAKGTVYGNKVNGLADVVPAILKGLFAANLHNYKDMSKKEFVAAVFQLVATYGGMAANFANLPFTQNSGWKTALEKSIYKHYDKYREYAELGTWGTAMLSVVGGTGVSLMRNSPKENNSTREQSTTPFIDEINSPMKVEKGILTSLEEDEEVISPNSSTTTIFLDNKRSSIQQQRTSNDVVIDIGE</sequence>
<evidence type="ECO:0000259" key="2">
    <source>
        <dbReference type="Pfam" id="PF01569"/>
    </source>
</evidence>
<dbReference type="Pfam" id="PF01569">
    <property type="entry name" value="PAP2"/>
    <property type="match status" value="1"/>
</dbReference>
<dbReference type="Gene3D" id="1.20.144.10">
    <property type="entry name" value="Phosphatidic acid phosphatase type 2/haloperoxidase"/>
    <property type="match status" value="1"/>
</dbReference>
<feature type="region of interest" description="Disordered" evidence="1">
    <location>
        <begin position="1"/>
        <end position="47"/>
    </location>
</feature>
<reference evidence="3 4" key="1">
    <citation type="submission" date="2016-08" db="EMBL/GenBank/DDBJ databases">
        <title>Draft genome sequence of Candidatus Piscirickettsia litoralis, from seawater.</title>
        <authorList>
            <person name="Wan X."/>
            <person name="Lee A.J."/>
            <person name="Hou S."/>
            <person name="Donachie S.P."/>
        </authorList>
    </citation>
    <scope>NUCLEOTIDE SEQUENCE [LARGE SCALE GENOMIC DNA]</scope>
    <source>
        <strain evidence="3 4">Y2</strain>
    </source>
</reference>
<feature type="compositionally biased region" description="Polar residues" evidence="1">
    <location>
        <begin position="1"/>
        <end position="40"/>
    </location>
</feature>
<evidence type="ECO:0000256" key="1">
    <source>
        <dbReference type="SAM" id="MobiDB-lite"/>
    </source>
</evidence>
<dbReference type="Proteomes" id="UP000094329">
    <property type="component" value="Unassembled WGS sequence"/>
</dbReference>
<dbReference type="InterPro" id="IPR000326">
    <property type="entry name" value="PAP2/HPO"/>
</dbReference>
<accession>A0ABX3A491</accession>
<proteinExistence type="predicted"/>
<keyword evidence="4" id="KW-1185">Reference proteome</keyword>
<dbReference type="InterPro" id="IPR036938">
    <property type="entry name" value="PAP2/HPO_sf"/>
</dbReference>